<feature type="region of interest" description="Disordered" evidence="1">
    <location>
        <begin position="486"/>
        <end position="506"/>
    </location>
</feature>
<evidence type="ECO:0000313" key="2">
    <source>
        <dbReference type="EMBL" id="OEU06421.1"/>
    </source>
</evidence>
<protein>
    <recommendedName>
        <fullName evidence="4">Ankyrin</fullName>
    </recommendedName>
</protein>
<dbReference type="Gene3D" id="1.25.40.20">
    <property type="entry name" value="Ankyrin repeat-containing domain"/>
    <property type="match status" value="1"/>
</dbReference>
<feature type="compositionally biased region" description="Basic and acidic residues" evidence="1">
    <location>
        <begin position="325"/>
        <end position="361"/>
    </location>
</feature>
<accession>A0A1E7EKG3</accession>
<evidence type="ECO:0008006" key="4">
    <source>
        <dbReference type="Google" id="ProtNLM"/>
    </source>
</evidence>
<organism evidence="2 3">
    <name type="scientific">Fragilariopsis cylindrus CCMP1102</name>
    <dbReference type="NCBI Taxonomy" id="635003"/>
    <lineage>
        <taxon>Eukaryota</taxon>
        <taxon>Sar</taxon>
        <taxon>Stramenopiles</taxon>
        <taxon>Ochrophyta</taxon>
        <taxon>Bacillariophyta</taxon>
        <taxon>Bacillariophyceae</taxon>
        <taxon>Bacillariophycidae</taxon>
        <taxon>Bacillariales</taxon>
        <taxon>Bacillariaceae</taxon>
        <taxon>Fragilariopsis</taxon>
    </lineage>
</organism>
<dbReference type="EMBL" id="KV784409">
    <property type="protein sequence ID" value="OEU06421.1"/>
    <property type="molecule type" value="Genomic_DNA"/>
</dbReference>
<dbReference type="InterPro" id="IPR036770">
    <property type="entry name" value="Ankyrin_rpt-contain_sf"/>
</dbReference>
<feature type="compositionally biased region" description="Low complexity" evidence="1">
    <location>
        <begin position="429"/>
        <end position="454"/>
    </location>
</feature>
<dbReference type="KEGG" id="fcy:FRACYDRAFT_265890"/>
<dbReference type="OrthoDB" id="270720at2759"/>
<dbReference type="AlphaFoldDB" id="A0A1E7EKG3"/>
<dbReference type="SUPFAM" id="SSF82185">
    <property type="entry name" value="Histone H3 K4-specific methyltransferase SET7/9 N-terminal domain"/>
    <property type="match status" value="1"/>
</dbReference>
<feature type="compositionally biased region" description="Basic and acidic residues" evidence="1">
    <location>
        <begin position="397"/>
        <end position="420"/>
    </location>
</feature>
<proteinExistence type="predicted"/>
<evidence type="ECO:0000256" key="1">
    <source>
        <dbReference type="SAM" id="MobiDB-lite"/>
    </source>
</evidence>
<reference evidence="2 3" key="1">
    <citation type="submission" date="2016-09" db="EMBL/GenBank/DDBJ databases">
        <title>Extensive genetic diversity and differential bi-allelic expression allows diatom success in the polar Southern Ocean.</title>
        <authorList>
            <consortium name="DOE Joint Genome Institute"/>
            <person name="Mock T."/>
            <person name="Otillar R.P."/>
            <person name="Strauss J."/>
            <person name="Dupont C."/>
            <person name="Frickenhaus S."/>
            <person name="Maumus F."/>
            <person name="Mcmullan M."/>
            <person name="Sanges R."/>
            <person name="Schmutz J."/>
            <person name="Toseland A."/>
            <person name="Valas R."/>
            <person name="Veluchamy A."/>
            <person name="Ward B.J."/>
            <person name="Allen A."/>
            <person name="Barry K."/>
            <person name="Falciatore A."/>
            <person name="Ferrante M."/>
            <person name="Fortunato A.E."/>
            <person name="Gloeckner G."/>
            <person name="Gruber A."/>
            <person name="Hipkin R."/>
            <person name="Janech M."/>
            <person name="Kroth P."/>
            <person name="Leese F."/>
            <person name="Lindquist E."/>
            <person name="Lyon B.R."/>
            <person name="Martin J."/>
            <person name="Mayer C."/>
            <person name="Parker M."/>
            <person name="Quesneville H."/>
            <person name="Raymond J."/>
            <person name="Uhlig C."/>
            <person name="Valentin K.U."/>
            <person name="Worden A.Z."/>
            <person name="Armbrust E.V."/>
            <person name="Bowler C."/>
            <person name="Green B."/>
            <person name="Moulton V."/>
            <person name="Van Oosterhout C."/>
            <person name="Grigoriev I."/>
        </authorList>
    </citation>
    <scope>NUCLEOTIDE SEQUENCE [LARGE SCALE GENOMIC DNA]</scope>
    <source>
        <strain evidence="2 3">CCMP1102</strain>
    </source>
</reference>
<keyword evidence="3" id="KW-1185">Reference proteome</keyword>
<feature type="region of interest" description="Disordered" evidence="1">
    <location>
        <begin position="257"/>
        <end position="292"/>
    </location>
</feature>
<dbReference type="Proteomes" id="UP000095751">
    <property type="component" value="Unassembled WGS sequence"/>
</dbReference>
<feature type="compositionally biased region" description="Low complexity" evidence="1">
    <location>
        <begin position="264"/>
        <end position="292"/>
    </location>
</feature>
<gene>
    <name evidence="2" type="ORF">FRACYDRAFT_265890</name>
</gene>
<sequence>MSSSSSKPSAIAHNYSDAIDRVMLRPFDDTRGKNNDGGWWISLEEAKKKYGIWWTETTEMSDEKNAVSSVPIPDIKYPIWMYKDKSMYLGSWREIRMGSGGGTRRHEHGDGIQCKRNGQCFVGQFENGSYHGWGRSFWLKNSKEWKENSLTLDVDSKGEEETVIKEPRMLAANGEQKDTFLPFEYYGKFYNNKKHCTTGVVTLKDGTKKVGRWAHNIAVMPVCFQRCDPSVTIAKDGVDWWTNHHDYASVQLDISSPASRSLKRASSNSNSSSKNMNTQQQQQHNSASLPLATSTSCSTAAVADAILIKKNPPMTQSERKRKSRLNPDVKQREREYKRNRNRNGTDAEEKNLDQRRNEGSSKRTKVNHPPKIVLTRGTSDTTNNSEDKKMKKKKKEKNSVDVAAHDGGKEERLKNQPHQDDQDDDDNDNNNNNSDTSVIDVDAVVPDDAPSSASALARKEELDLPLHAAVKFGDEECILEELEKIKVSSSSNDGSSNGNGNGNGRVIDINTVDSKRRTALDLAALTGQLDIVRKLRGVPGSKFCYMSVPRMKLIANSRSKDVEKYLKEVKEMVE</sequence>
<dbReference type="InParanoid" id="A0A1E7EKG3"/>
<name>A0A1E7EKG3_9STRA</name>
<feature type="region of interest" description="Disordered" evidence="1">
    <location>
        <begin position="308"/>
        <end position="454"/>
    </location>
</feature>
<evidence type="ECO:0000313" key="3">
    <source>
        <dbReference type="Proteomes" id="UP000095751"/>
    </source>
</evidence>